<sequence length="509" mass="57629">MTVGNMENAVLFDAGKKGRGLKANRELSPAEVVFAEPSFSAVVFDSLASQVCHSCFRQQAKLHRCAQCKFAHYCNRTCQTACWEEHKQECAAIRKISPSCVKMLQEAKNESVIGLEIFQVVSSIHLAAQVLWRIHKDTGVVSDSQLIPVDHLEDHVSELPEEDRKQLETDVHSFLQYWSCGRKQLSTDYISKIFGIIKCNAFTLSDQRGLQAVGVGLFPNLCLVNHDCWPNCTVILNHGNQSALSSALHSQRRIELRALQKIPEGEELTVSYVDFLNLSDDRKKKLREQFLFDCTCEHCSRHIKDELMMAAAESGEKKPSADKVKEVTAFSKECLEKIEKSRVDGDYHEVVKLCRECLAKQENVLADTHLYKLRVLSVASEVLSYMKNFTEAADLTRRMVEGYMKLYHPNNAQLGMAFMRAGVTHWHAGQIELGHGFICKAYGILMITHGPNHSITRDLETIRTQTEMELKMFKQNEHEYHTIRDAALKSQPVAISSPAEKTKGSFRKH</sequence>
<protein>
    <recommendedName>
        <fullName evidence="1">[histone H3]-lysine(4) N-trimethyltransferase</fullName>
        <ecNumber evidence="1">2.1.1.354</ecNumber>
    </recommendedName>
</protein>
<dbReference type="GO" id="GO:0032259">
    <property type="term" value="P:methylation"/>
    <property type="evidence" value="ECO:0007669"/>
    <property type="project" value="UniProtKB-KW"/>
</dbReference>
<dbReference type="Pfam" id="PF00856">
    <property type="entry name" value="SET"/>
    <property type="match status" value="1"/>
</dbReference>
<evidence type="ECO:0000259" key="10">
    <source>
        <dbReference type="PROSITE" id="PS50280"/>
    </source>
</evidence>
<evidence type="ECO:0000256" key="5">
    <source>
        <dbReference type="ARBA" id="ARBA00022723"/>
    </source>
</evidence>
<dbReference type="InterPro" id="IPR001214">
    <property type="entry name" value="SET_dom"/>
</dbReference>
<dbReference type="Proteomes" id="UP001187415">
    <property type="component" value="Unassembled WGS sequence"/>
</dbReference>
<dbReference type="EC" id="2.1.1.354" evidence="1"/>
<dbReference type="PROSITE" id="PS50865">
    <property type="entry name" value="ZF_MYND_2"/>
    <property type="match status" value="1"/>
</dbReference>
<dbReference type="EMBL" id="JAUPFM010000020">
    <property type="protein sequence ID" value="KAK2818776.1"/>
    <property type="molecule type" value="Genomic_DNA"/>
</dbReference>
<gene>
    <name evidence="12" type="ORF">Q5P01_024337</name>
</gene>
<comment type="caution">
    <text evidence="12">The sequence shown here is derived from an EMBL/GenBank/DDBJ whole genome shotgun (WGS) entry which is preliminary data.</text>
</comment>
<dbReference type="Gene3D" id="1.10.220.160">
    <property type="match status" value="1"/>
</dbReference>
<keyword evidence="4" id="KW-0949">S-adenosyl-L-methionine</keyword>
<dbReference type="GO" id="GO:0008270">
    <property type="term" value="F:zinc ion binding"/>
    <property type="evidence" value="ECO:0007669"/>
    <property type="project" value="UniProtKB-KW"/>
</dbReference>
<reference evidence="12" key="1">
    <citation type="submission" date="2023-07" db="EMBL/GenBank/DDBJ databases">
        <title>Chromosome-level Genome Assembly of Striped Snakehead (Channa striata).</title>
        <authorList>
            <person name="Liu H."/>
        </authorList>
    </citation>
    <scope>NUCLEOTIDE SEQUENCE</scope>
    <source>
        <strain evidence="12">Gz</strain>
        <tissue evidence="12">Muscle</tissue>
    </source>
</reference>
<evidence type="ECO:0000256" key="8">
    <source>
        <dbReference type="ARBA" id="ARBA00047571"/>
    </source>
</evidence>
<dbReference type="SMART" id="SM00317">
    <property type="entry name" value="SET"/>
    <property type="match status" value="1"/>
</dbReference>
<proteinExistence type="predicted"/>
<evidence type="ECO:0000256" key="7">
    <source>
        <dbReference type="ARBA" id="ARBA00022833"/>
    </source>
</evidence>
<dbReference type="Gene3D" id="2.170.270.10">
    <property type="entry name" value="SET domain"/>
    <property type="match status" value="1"/>
</dbReference>
<dbReference type="Gene3D" id="1.25.40.10">
    <property type="entry name" value="Tetratricopeptide repeat domain"/>
    <property type="match status" value="1"/>
</dbReference>
<evidence type="ECO:0000256" key="1">
    <source>
        <dbReference type="ARBA" id="ARBA00012182"/>
    </source>
</evidence>
<evidence type="ECO:0000259" key="11">
    <source>
        <dbReference type="PROSITE" id="PS50865"/>
    </source>
</evidence>
<dbReference type="FunFam" id="1.25.40.10:FF:000132">
    <property type="entry name" value="Histone-lysine N-methyltransferase SMYD1 isoform 1"/>
    <property type="match status" value="1"/>
</dbReference>
<dbReference type="FunFam" id="2.170.270.10:FF:000013">
    <property type="entry name" value="Histone-lysine N-methyltransferase SMYD1 isoform 1"/>
    <property type="match status" value="1"/>
</dbReference>
<evidence type="ECO:0000313" key="12">
    <source>
        <dbReference type="EMBL" id="KAK2818776.1"/>
    </source>
</evidence>
<keyword evidence="5" id="KW-0479">Metal-binding</keyword>
<dbReference type="PANTHER" id="PTHR12197:SF184">
    <property type="entry name" value="HISTONE-LYSINE N-METHYLTRANSFERASE SMYD1"/>
    <property type="match status" value="1"/>
</dbReference>
<evidence type="ECO:0000256" key="9">
    <source>
        <dbReference type="PROSITE-ProRule" id="PRU00134"/>
    </source>
</evidence>
<dbReference type="InterPro" id="IPR011990">
    <property type="entry name" value="TPR-like_helical_dom_sf"/>
</dbReference>
<dbReference type="GO" id="GO:0140999">
    <property type="term" value="F:histone H3K4 trimethyltransferase activity"/>
    <property type="evidence" value="ECO:0007669"/>
    <property type="project" value="UniProtKB-EC"/>
</dbReference>
<keyword evidence="7" id="KW-0862">Zinc</keyword>
<dbReference type="SUPFAM" id="SSF82199">
    <property type="entry name" value="SET domain"/>
    <property type="match status" value="1"/>
</dbReference>
<dbReference type="InterPro" id="IPR050869">
    <property type="entry name" value="H3K4_H4K5_MeTrfase"/>
</dbReference>
<dbReference type="GO" id="GO:0005634">
    <property type="term" value="C:nucleus"/>
    <property type="evidence" value="ECO:0007669"/>
    <property type="project" value="TreeGrafter"/>
</dbReference>
<keyword evidence="6 9" id="KW-0863">Zinc-finger</keyword>
<keyword evidence="2" id="KW-0489">Methyltransferase</keyword>
<dbReference type="InterPro" id="IPR046341">
    <property type="entry name" value="SET_dom_sf"/>
</dbReference>
<dbReference type="Pfam" id="PF01753">
    <property type="entry name" value="zf-MYND"/>
    <property type="match status" value="1"/>
</dbReference>
<keyword evidence="3" id="KW-0808">Transferase</keyword>
<dbReference type="FunFam" id="6.10.140.2220:FF:000005">
    <property type="entry name" value="Histone-lysine N-methyltransferase SMYD1 isoform 1"/>
    <property type="match status" value="1"/>
</dbReference>
<keyword evidence="13" id="KW-1185">Reference proteome</keyword>
<evidence type="ECO:0000313" key="13">
    <source>
        <dbReference type="Proteomes" id="UP001187415"/>
    </source>
</evidence>
<dbReference type="PROSITE" id="PS01360">
    <property type="entry name" value="ZF_MYND_1"/>
    <property type="match status" value="1"/>
</dbReference>
<organism evidence="12 13">
    <name type="scientific">Channa striata</name>
    <name type="common">Snakehead murrel</name>
    <name type="synonym">Ophicephalus striatus</name>
    <dbReference type="NCBI Taxonomy" id="64152"/>
    <lineage>
        <taxon>Eukaryota</taxon>
        <taxon>Metazoa</taxon>
        <taxon>Chordata</taxon>
        <taxon>Craniata</taxon>
        <taxon>Vertebrata</taxon>
        <taxon>Euteleostomi</taxon>
        <taxon>Actinopterygii</taxon>
        <taxon>Neopterygii</taxon>
        <taxon>Teleostei</taxon>
        <taxon>Neoteleostei</taxon>
        <taxon>Acanthomorphata</taxon>
        <taxon>Anabantaria</taxon>
        <taxon>Anabantiformes</taxon>
        <taxon>Channoidei</taxon>
        <taxon>Channidae</taxon>
        <taxon>Channa</taxon>
    </lineage>
</organism>
<evidence type="ECO:0000256" key="6">
    <source>
        <dbReference type="ARBA" id="ARBA00022771"/>
    </source>
</evidence>
<feature type="domain" description="MYND-type" evidence="11">
    <location>
        <begin position="52"/>
        <end position="90"/>
    </location>
</feature>
<dbReference type="InterPro" id="IPR002893">
    <property type="entry name" value="Znf_MYND"/>
</dbReference>
<evidence type="ECO:0000256" key="4">
    <source>
        <dbReference type="ARBA" id="ARBA00022691"/>
    </source>
</evidence>
<dbReference type="Gene3D" id="1.25.40.970">
    <property type="match status" value="1"/>
</dbReference>
<feature type="domain" description="SET" evidence="10">
    <location>
        <begin position="7"/>
        <end position="273"/>
    </location>
</feature>
<dbReference type="Gene3D" id="6.10.140.2220">
    <property type="match status" value="1"/>
</dbReference>
<evidence type="ECO:0000256" key="3">
    <source>
        <dbReference type="ARBA" id="ARBA00022679"/>
    </source>
</evidence>
<dbReference type="PROSITE" id="PS50280">
    <property type="entry name" value="SET"/>
    <property type="match status" value="1"/>
</dbReference>
<name>A0AA88IRF6_CHASR</name>
<accession>A0AA88IRF6</accession>
<evidence type="ECO:0000256" key="2">
    <source>
        <dbReference type="ARBA" id="ARBA00022603"/>
    </source>
</evidence>
<dbReference type="PANTHER" id="PTHR12197">
    <property type="entry name" value="HISTONE-LYSINE N-METHYLTRANSFERASE SMYD"/>
    <property type="match status" value="1"/>
</dbReference>
<comment type="catalytic activity">
    <reaction evidence="8">
        <text>L-lysyl(4)-[histone H3] + 3 S-adenosyl-L-methionine = N(6),N(6),N(6)-trimethyl-L-lysyl(4)-[histone H3] + 3 S-adenosyl-L-homocysteine + 3 H(+)</text>
        <dbReference type="Rhea" id="RHEA:60260"/>
        <dbReference type="Rhea" id="RHEA-COMP:15537"/>
        <dbReference type="Rhea" id="RHEA-COMP:15547"/>
        <dbReference type="ChEBI" id="CHEBI:15378"/>
        <dbReference type="ChEBI" id="CHEBI:29969"/>
        <dbReference type="ChEBI" id="CHEBI:57856"/>
        <dbReference type="ChEBI" id="CHEBI:59789"/>
        <dbReference type="ChEBI" id="CHEBI:61961"/>
        <dbReference type="EC" id="2.1.1.354"/>
    </reaction>
</comment>
<dbReference type="AlphaFoldDB" id="A0AA88IRF6"/>